<accession>A0A2P5B1U8</accession>
<evidence type="ECO:0000313" key="2">
    <source>
        <dbReference type="EMBL" id="PON42762.1"/>
    </source>
</evidence>
<gene>
    <name evidence="2" type="ORF">PanWU01x14_279390</name>
</gene>
<name>A0A2P5B1U8_PARAD</name>
<evidence type="ECO:0000256" key="1">
    <source>
        <dbReference type="SAM" id="MobiDB-lite"/>
    </source>
</evidence>
<keyword evidence="3" id="KW-1185">Reference proteome</keyword>
<sequence>MPSFCEEKVKTVGSFQNAGKRSQIGQSVLKPIENLPQWKEDVKEDRPISQLVKHQEKENISSKPSFKLENQSSKSKFRKLPSKKLGLTPACRAGWINQ</sequence>
<dbReference type="EMBL" id="JXTB01000384">
    <property type="protein sequence ID" value="PON42762.1"/>
    <property type="molecule type" value="Genomic_DNA"/>
</dbReference>
<proteinExistence type="predicted"/>
<dbReference type="Proteomes" id="UP000237105">
    <property type="component" value="Unassembled WGS sequence"/>
</dbReference>
<comment type="caution">
    <text evidence="2">The sequence shown here is derived from an EMBL/GenBank/DDBJ whole genome shotgun (WGS) entry which is preliminary data.</text>
</comment>
<organism evidence="2 3">
    <name type="scientific">Parasponia andersonii</name>
    <name type="common">Sponia andersonii</name>
    <dbReference type="NCBI Taxonomy" id="3476"/>
    <lineage>
        <taxon>Eukaryota</taxon>
        <taxon>Viridiplantae</taxon>
        <taxon>Streptophyta</taxon>
        <taxon>Embryophyta</taxon>
        <taxon>Tracheophyta</taxon>
        <taxon>Spermatophyta</taxon>
        <taxon>Magnoliopsida</taxon>
        <taxon>eudicotyledons</taxon>
        <taxon>Gunneridae</taxon>
        <taxon>Pentapetalae</taxon>
        <taxon>rosids</taxon>
        <taxon>fabids</taxon>
        <taxon>Rosales</taxon>
        <taxon>Cannabaceae</taxon>
        <taxon>Parasponia</taxon>
    </lineage>
</organism>
<reference evidence="3" key="1">
    <citation type="submission" date="2016-06" db="EMBL/GenBank/DDBJ databases">
        <title>Parallel loss of symbiosis genes in relatives of nitrogen-fixing non-legume Parasponia.</title>
        <authorList>
            <person name="Van Velzen R."/>
            <person name="Holmer R."/>
            <person name="Bu F."/>
            <person name="Rutten L."/>
            <person name="Van Zeijl A."/>
            <person name="Liu W."/>
            <person name="Santuari L."/>
            <person name="Cao Q."/>
            <person name="Sharma T."/>
            <person name="Shen D."/>
            <person name="Roswanjaya Y."/>
            <person name="Wardhani T."/>
            <person name="Kalhor M.S."/>
            <person name="Jansen J."/>
            <person name="Van den Hoogen J."/>
            <person name="Gungor B."/>
            <person name="Hartog M."/>
            <person name="Hontelez J."/>
            <person name="Verver J."/>
            <person name="Yang W.-C."/>
            <person name="Schijlen E."/>
            <person name="Repin R."/>
            <person name="Schilthuizen M."/>
            <person name="Schranz E."/>
            <person name="Heidstra R."/>
            <person name="Miyata K."/>
            <person name="Fedorova E."/>
            <person name="Kohlen W."/>
            <person name="Bisseling T."/>
            <person name="Smit S."/>
            <person name="Geurts R."/>
        </authorList>
    </citation>
    <scope>NUCLEOTIDE SEQUENCE [LARGE SCALE GENOMIC DNA]</scope>
    <source>
        <strain evidence="3">cv. WU1-14</strain>
    </source>
</reference>
<feature type="region of interest" description="Disordered" evidence="1">
    <location>
        <begin position="40"/>
        <end position="80"/>
    </location>
</feature>
<protein>
    <submittedName>
        <fullName evidence="2">Uncharacterized protein</fullName>
    </submittedName>
</protein>
<feature type="compositionally biased region" description="Polar residues" evidence="1">
    <location>
        <begin position="61"/>
        <end position="74"/>
    </location>
</feature>
<feature type="compositionally biased region" description="Basic and acidic residues" evidence="1">
    <location>
        <begin position="40"/>
        <end position="60"/>
    </location>
</feature>
<dbReference type="AlphaFoldDB" id="A0A2P5B1U8"/>
<evidence type="ECO:0000313" key="3">
    <source>
        <dbReference type="Proteomes" id="UP000237105"/>
    </source>
</evidence>
<dbReference type="OrthoDB" id="1925835at2759"/>